<evidence type="ECO:0000256" key="7">
    <source>
        <dbReference type="ARBA" id="ARBA00023237"/>
    </source>
</evidence>
<dbReference type="AlphaFoldDB" id="A0A4Y8ZS52"/>
<protein>
    <submittedName>
        <fullName evidence="9">Aromatic hydrocarbon degradation protein</fullName>
    </submittedName>
</protein>
<name>A0A4Y8ZS52_9SPHN</name>
<dbReference type="SUPFAM" id="SSF56935">
    <property type="entry name" value="Porins"/>
    <property type="match status" value="1"/>
</dbReference>
<evidence type="ECO:0000256" key="4">
    <source>
        <dbReference type="ARBA" id="ARBA00022692"/>
    </source>
</evidence>
<dbReference type="EMBL" id="SPDV01000021">
    <property type="protein sequence ID" value="TFI57955.1"/>
    <property type="molecule type" value="Genomic_DNA"/>
</dbReference>
<evidence type="ECO:0000256" key="6">
    <source>
        <dbReference type="ARBA" id="ARBA00023136"/>
    </source>
</evidence>
<dbReference type="InterPro" id="IPR005017">
    <property type="entry name" value="OMPP1/FadL/TodX"/>
</dbReference>
<gene>
    <name evidence="9" type="ORF">E2493_12215</name>
</gene>
<dbReference type="GO" id="GO:0015483">
    <property type="term" value="F:long-chain fatty acid transporting porin activity"/>
    <property type="evidence" value="ECO:0007669"/>
    <property type="project" value="TreeGrafter"/>
</dbReference>
<evidence type="ECO:0000256" key="5">
    <source>
        <dbReference type="ARBA" id="ARBA00022729"/>
    </source>
</evidence>
<accession>A0A4Y8ZS52</accession>
<dbReference type="PANTHER" id="PTHR35093:SF8">
    <property type="entry name" value="OUTER MEMBRANE PROTEIN NMB0088-RELATED"/>
    <property type="match status" value="1"/>
</dbReference>
<evidence type="ECO:0000256" key="2">
    <source>
        <dbReference type="ARBA" id="ARBA00008163"/>
    </source>
</evidence>
<dbReference type="PROSITE" id="PS51257">
    <property type="entry name" value="PROKAR_LIPOPROTEIN"/>
    <property type="match status" value="1"/>
</dbReference>
<feature type="signal peptide" evidence="8">
    <location>
        <begin position="1"/>
        <end position="34"/>
    </location>
</feature>
<dbReference type="RefSeq" id="WP_135087158.1">
    <property type="nucleotide sequence ID" value="NZ_SPDV01000021.1"/>
</dbReference>
<evidence type="ECO:0000313" key="10">
    <source>
        <dbReference type="Proteomes" id="UP000298213"/>
    </source>
</evidence>
<dbReference type="OrthoDB" id="19849at2"/>
<evidence type="ECO:0000256" key="8">
    <source>
        <dbReference type="SAM" id="SignalP"/>
    </source>
</evidence>
<keyword evidence="10" id="KW-1185">Reference proteome</keyword>
<keyword evidence="7" id="KW-0998">Cell outer membrane</keyword>
<keyword evidence="3" id="KW-1134">Transmembrane beta strand</keyword>
<keyword evidence="4" id="KW-0812">Transmembrane</keyword>
<dbReference type="PANTHER" id="PTHR35093">
    <property type="entry name" value="OUTER MEMBRANE PROTEIN NMB0088-RELATED"/>
    <property type="match status" value="1"/>
</dbReference>
<keyword evidence="6" id="KW-0472">Membrane</keyword>
<feature type="chain" id="PRO_5021322063" evidence="8">
    <location>
        <begin position="35"/>
        <end position="447"/>
    </location>
</feature>
<dbReference type="Gene3D" id="2.40.160.60">
    <property type="entry name" value="Outer membrane protein transport protein (OMPP1/FadL/TodX)"/>
    <property type="match status" value="1"/>
</dbReference>
<proteinExistence type="inferred from homology"/>
<comment type="subcellular location">
    <subcellularLocation>
        <location evidence="1">Cell outer membrane</location>
        <topology evidence="1">Multi-pass membrane protein</topology>
    </subcellularLocation>
</comment>
<dbReference type="Pfam" id="PF03349">
    <property type="entry name" value="Toluene_X"/>
    <property type="match status" value="1"/>
</dbReference>
<dbReference type="GO" id="GO:0009279">
    <property type="term" value="C:cell outer membrane"/>
    <property type="evidence" value="ECO:0007669"/>
    <property type="project" value="UniProtKB-SubCell"/>
</dbReference>
<dbReference type="Proteomes" id="UP000298213">
    <property type="component" value="Unassembled WGS sequence"/>
</dbReference>
<reference evidence="9 10" key="1">
    <citation type="submission" date="2019-03" db="EMBL/GenBank/DDBJ databases">
        <title>Genome sequence of Sphingomonas sp. 17J27-24.</title>
        <authorList>
            <person name="Kim M."/>
            <person name="Maeng S."/>
            <person name="Sathiyaraj S."/>
        </authorList>
    </citation>
    <scope>NUCLEOTIDE SEQUENCE [LARGE SCALE GENOMIC DNA]</scope>
    <source>
        <strain evidence="9 10">17J27-24</strain>
    </source>
</reference>
<evidence type="ECO:0000313" key="9">
    <source>
        <dbReference type="EMBL" id="TFI57955.1"/>
    </source>
</evidence>
<keyword evidence="5 8" id="KW-0732">Signal</keyword>
<evidence type="ECO:0000256" key="3">
    <source>
        <dbReference type="ARBA" id="ARBA00022452"/>
    </source>
</evidence>
<comment type="similarity">
    <text evidence="2">Belongs to the OmpP1/FadL family.</text>
</comment>
<organism evidence="9 10">
    <name type="scientific">Sphingomonas parva</name>
    <dbReference type="NCBI Taxonomy" id="2555898"/>
    <lineage>
        <taxon>Bacteria</taxon>
        <taxon>Pseudomonadati</taxon>
        <taxon>Pseudomonadota</taxon>
        <taxon>Alphaproteobacteria</taxon>
        <taxon>Sphingomonadales</taxon>
        <taxon>Sphingomonadaceae</taxon>
        <taxon>Sphingomonas</taxon>
    </lineage>
</organism>
<evidence type="ECO:0000256" key="1">
    <source>
        <dbReference type="ARBA" id="ARBA00004571"/>
    </source>
</evidence>
<comment type="caution">
    <text evidence="9">The sequence shown here is derived from an EMBL/GenBank/DDBJ whole genome shotgun (WGS) entry which is preliminary data.</text>
</comment>
<sequence length="447" mass="47205">MRNSSRSATRRIQALSLFGTAGACLLTAWQPAEAAGFYLQEQSVRGWGRANSGEVADQGPASLWWNPAATGWAEEGRENLKIDAAFGATAILPNGQVVDQGTLIDRPVVAPAPVGGAAVMHDPIVKGVLPSGSVAVRLADRLSIGLTVASPYSFTTDYDPSGWQRYSAIRTRLFSVDVQPSIAYAATDWLSLGAALNVEYADAWLSNALPNLAPGSPDGRLRLTGDGVDLGWSAGAQLRPAKRVTLGLSYKSAIEHSLKGNVSISGLAGPLAARNFAAETTATFSTPWQLIVGGRAAVTDRVTLNAQMVRFGWSEFDRIDLAAPLSSFIAEGYRNTWSHAFGIDGKVSDALTVRAGIQFDQTPTRDASRDARVPDGNRINYNAGLSYRLGRSAVLDAAIGFTDPEAAPIARDETFYAGTPAQTDVLTAGRTGDAHVVVLSLGGRIGF</sequence>